<protein>
    <submittedName>
        <fullName evidence="2">Uncharacterized protein</fullName>
    </submittedName>
</protein>
<comment type="caution">
    <text evidence="2">The sequence shown here is derived from an EMBL/GenBank/DDBJ whole genome shotgun (WGS) entry which is preliminary data.</text>
</comment>
<feature type="non-terminal residue" evidence="2">
    <location>
        <position position="107"/>
    </location>
</feature>
<gene>
    <name evidence="2" type="ORF">COX41_06270</name>
</gene>
<feature type="compositionally biased region" description="Low complexity" evidence="1">
    <location>
        <begin position="64"/>
        <end position="107"/>
    </location>
</feature>
<name>A0A2G9YHS4_9BACT</name>
<accession>A0A2G9YHS4</accession>
<proteinExistence type="predicted"/>
<dbReference type="EMBL" id="PCRK01000162">
    <property type="protein sequence ID" value="PIP18797.1"/>
    <property type="molecule type" value="Genomic_DNA"/>
</dbReference>
<organism evidence="2 3">
    <name type="scientific">Candidatus Sherwoodlollariibacterium unditelluris</name>
    <dbReference type="NCBI Taxonomy" id="1974757"/>
    <lineage>
        <taxon>Bacteria</taxon>
        <taxon>Pseudomonadati</taxon>
        <taxon>Candidatus Omnitrophota</taxon>
        <taxon>Candidatus Sherwoodlollariibacterium</taxon>
    </lineage>
</organism>
<dbReference type="Proteomes" id="UP000231292">
    <property type="component" value="Unassembled WGS sequence"/>
</dbReference>
<evidence type="ECO:0000256" key="1">
    <source>
        <dbReference type="SAM" id="MobiDB-lite"/>
    </source>
</evidence>
<evidence type="ECO:0000313" key="3">
    <source>
        <dbReference type="Proteomes" id="UP000231292"/>
    </source>
</evidence>
<dbReference type="NCBIfam" id="NF038313">
    <property type="entry name" value="HisXaaSer_A4"/>
    <property type="match status" value="1"/>
</dbReference>
<dbReference type="AlphaFoldDB" id="A0A2G9YHS4"/>
<evidence type="ECO:0000313" key="2">
    <source>
        <dbReference type="EMBL" id="PIP18797.1"/>
    </source>
</evidence>
<feature type="region of interest" description="Disordered" evidence="1">
    <location>
        <begin position="58"/>
        <end position="107"/>
    </location>
</feature>
<reference evidence="2 3" key="1">
    <citation type="submission" date="2017-09" db="EMBL/GenBank/DDBJ databases">
        <title>Depth-based differentiation of microbial function through sediment-hosted aquifers and enrichment of novel symbionts in the deep terrestrial subsurface.</title>
        <authorList>
            <person name="Probst A.J."/>
            <person name="Ladd B."/>
            <person name="Jarett J.K."/>
            <person name="Geller-Mcgrath D.E."/>
            <person name="Sieber C.M."/>
            <person name="Emerson J.B."/>
            <person name="Anantharaman K."/>
            <person name="Thomas B.C."/>
            <person name="Malmstrom R."/>
            <person name="Stieglmeier M."/>
            <person name="Klingl A."/>
            <person name="Woyke T."/>
            <person name="Ryan C.M."/>
            <person name="Banfield J.F."/>
        </authorList>
    </citation>
    <scope>NUCLEOTIDE SEQUENCE [LARGE SCALE GENOMIC DNA]</scope>
    <source>
        <strain evidence="2">CG23_combo_of_CG06-09_8_20_14_all_41_10</strain>
    </source>
</reference>
<sequence length="107" mass="11086">MEKKKILPAIKKDIKHFLLSEEAKMSKKSIANIGMSLTMLGVMLDAGVAQAAHTSSFFNEPSRGAHSSHGAHGSHASHSSHASHGSHSAHGSHGSHGSHSAHGSHGS</sequence>